<dbReference type="EMBL" id="CP078145">
    <property type="protein sequence ID" value="QXN90283.1"/>
    <property type="molecule type" value="Genomic_DNA"/>
</dbReference>
<protein>
    <submittedName>
        <fullName evidence="1">Uncharacterized protein</fullName>
    </submittedName>
</protein>
<organism evidence="1 2">
    <name type="scientific">Nocardia iowensis</name>
    <dbReference type="NCBI Taxonomy" id="204891"/>
    <lineage>
        <taxon>Bacteria</taxon>
        <taxon>Bacillati</taxon>
        <taxon>Actinomycetota</taxon>
        <taxon>Actinomycetes</taxon>
        <taxon>Mycobacteriales</taxon>
        <taxon>Nocardiaceae</taxon>
        <taxon>Nocardia</taxon>
    </lineage>
</organism>
<proteinExistence type="predicted"/>
<accession>A0ABX8RL33</accession>
<dbReference type="RefSeq" id="WP_218471155.1">
    <property type="nucleotide sequence ID" value="NZ_BAABJN010000006.1"/>
</dbReference>
<dbReference type="Proteomes" id="UP000694257">
    <property type="component" value="Chromosome"/>
</dbReference>
<evidence type="ECO:0000313" key="1">
    <source>
        <dbReference type="EMBL" id="QXN90283.1"/>
    </source>
</evidence>
<keyword evidence="2" id="KW-1185">Reference proteome</keyword>
<sequence>MNPGFVLVGLRELIALCKSEDELDEIYVADKSADIRSEFVDAFTELDKWLGAGGQPPSAWRATEMSG</sequence>
<name>A0ABX8RL33_NOCIO</name>
<evidence type="ECO:0000313" key="2">
    <source>
        <dbReference type="Proteomes" id="UP000694257"/>
    </source>
</evidence>
<gene>
    <name evidence="1" type="ORF">KV110_33465</name>
</gene>
<reference evidence="1 2" key="1">
    <citation type="submission" date="2021-07" db="EMBL/GenBank/DDBJ databases">
        <title>Whole Genome Sequence of Nocardia Iowensis.</title>
        <authorList>
            <person name="Lamm A."/>
            <person name="Collins-Fairclough A.M."/>
            <person name="Bunk B."/>
            <person name="Sproer C."/>
        </authorList>
    </citation>
    <scope>NUCLEOTIDE SEQUENCE [LARGE SCALE GENOMIC DNA]</scope>
    <source>
        <strain evidence="1 2">NRRL 5646</strain>
    </source>
</reference>